<dbReference type="AlphaFoldDB" id="A0A8S9HQG9"/>
<dbReference type="Proteomes" id="UP000712281">
    <property type="component" value="Unassembled WGS sequence"/>
</dbReference>
<reference evidence="1" key="1">
    <citation type="submission" date="2019-12" db="EMBL/GenBank/DDBJ databases">
        <title>Genome sequencing and annotation of Brassica cretica.</title>
        <authorList>
            <person name="Studholme D.J."/>
            <person name="Sarris P.F."/>
        </authorList>
    </citation>
    <scope>NUCLEOTIDE SEQUENCE</scope>
    <source>
        <strain evidence="1">PFS-001/15</strain>
        <tissue evidence="1">Leaf</tissue>
    </source>
</reference>
<gene>
    <name evidence="1" type="ORF">F2Q68_00015201</name>
</gene>
<accession>A0A8S9HQG9</accession>
<evidence type="ECO:0000313" key="2">
    <source>
        <dbReference type="Proteomes" id="UP000712281"/>
    </source>
</evidence>
<organism evidence="1 2">
    <name type="scientific">Brassica cretica</name>
    <name type="common">Mustard</name>
    <dbReference type="NCBI Taxonomy" id="69181"/>
    <lineage>
        <taxon>Eukaryota</taxon>
        <taxon>Viridiplantae</taxon>
        <taxon>Streptophyta</taxon>
        <taxon>Embryophyta</taxon>
        <taxon>Tracheophyta</taxon>
        <taxon>Spermatophyta</taxon>
        <taxon>Magnoliopsida</taxon>
        <taxon>eudicotyledons</taxon>
        <taxon>Gunneridae</taxon>
        <taxon>Pentapetalae</taxon>
        <taxon>rosids</taxon>
        <taxon>malvids</taxon>
        <taxon>Brassicales</taxon>
        <taxon>Brassicaceae</taxon>
        <taxon>Brassiceae</taxon>
        <taxon>Brassica</taxon>
    </lineage>
</organism>
<name>A0A8S9HQG9_BRACR</name>
<evidence type="ECO:0000313" key="1">
    <source>
        <dbReference type="EMBL" id="KAF2558902.1"/>
    </source>
</evidence>
<protein>
    <submittedName>
        <fullName evidence="1">Uncharacterized protein</fullName>
    </submittedName>
</protein>
<comment type="caution">
    <text evidence="1">The sequence shown here is derived from an EMBL/GenBank/DDBJ whole genome shotgun (WGS) entry which is preliminary data.</text>
</comment>
<dbReference type="EMBL" id="QGKW02001940">
    <property type="protein sequence ID" value="KAF2558902.1"/>
    <property type="molecule type" value="Genomic_DNA"/>
</dbReference>
<proteinExistence type="predicted"/>
<sequence length="211" mass="24756">MMILRVGDSLEDVQPFKPWGFLDVFCLPGGPIITRRCLAEPEGRCCQPRGSYLESREFSVEPGEAYPREAEYVKKAPWLERWNSQMVFSSYPGLRVYVLPELTLPVRPSRGFPPLLSLVYQTESLPEPIGLWFSLDVCQRLLSYRWKHRWDPSRHARLHRPLCLLRGIEGFRVPFLRRGCYTRILTRRTFRRCSRPVDWGCEVEFSSADFL</sequence>